<name>A0ABQ7XHS4_BRANA</name>
<evidence type="ECO:0000313" key="1">
    <source>
        <dbReference type="EMBL" id="KAH0854954.1"/>
    </source>
</evidence>
<proteinExistence type="predicted"/>
<dbReference type="Proteomes" id="UP000824890">
    <property type="component" value="Unassembled WGS sequence"/>
</dbReference>
<accession>A0ABQ7XHS4</accession>
<organism evidence="1 2">
    <name type="scientific">Brassica napus</name>
    <name type="common">Rape</name>
    <dbReference type="NCBI Taxonomy" id="3708"/>
    <lineage>
        <taxon>Eukaryota</taxon>
        <taxon>Viridiplantae</taxon>
        <taxon>Streptophyta</taxon>
        <taxon>Embryophyta</taxon>
        <taxon>Tracheophyta</taxon>
        <taxon>Spermatophyta</taxon>
        <taxon>Magnoliopsida</taxon>
        <taxon>eudicotyledons</taxon>
        <taxon>Gunneridae</taxon>
        <taxon>Pentapetalae</taxon>
        <taxon>rosids</taxon>
        <taxon>malvids</taxon>
        <taxon>Brassicales</taxon>
        <taxon>Brassicaceae</taxon>
        <taxon>Brassiceae</taxon>
        <taxon>Brassica</taxon>
    </lineage>
</organism>
<evidence type="ECO:0000313" key="2">
    <source>
        <dbReference type="Proteomes" id="UP000824890"/>
    </source>
</evidence>
<protein>
    <submittedName>
        <fullName evidence="1">Uncharacterized protein</fullName>
    </submittedName>
</protein>
<reference evidence="1 2" key="1">
    <citation type="submission" date="2021-05" db="EMBL/GenBank/DDBJ databases">
        <title>Genome Assembly of Synthetic Allotetraploid Brassica napus Reveals Homoeologous Exchanges between Subgenomes.</title>
        <authorList>
            <person name="Davis J.T."/>
        </authorList>
    </citation>
    <scope>NUCLEOTIDE SEQUENCE [LARGE SCALE GENOMIC DNA]</scope>
    <source>
        <strain evidence="2">cv. Da-Ae</strain>
        <tissue evidence="1">Seedling</tissue>
    </source>
</reference>
<dbReference type="EMBL" id="JAGKQM010000195">
    <property type="protein sequence ID" value="KAH0854954.1"/>
    <property type="molecule type" value="Genomic_DNA"/>
</dbReference>
<gene>
    <name evidence="1" type="ORF">HID58_024484</name>
</gene>
<comment type="caution">
    <text evidence="1">The sequence shown here is derived from an EMBL/GenBank/DDBJ whole genome shotgun (WGS) entry which is preliminary data.</text>
</comment>
<keyword evidence="2" id="KW-1185">Reference proteome</keyword>
<sequence>MIRLFDSISSPSTTETRTRTSRKLETWYRQIDWRICSTSETVLSEVKPHEVEVTEIGGGERDAGRRRAVTLLLSHFTPAQLHGEVCLMSQQNVRPPTEERRERRAALSALRSWVEGRGRESRRVVRRTERIVMEELGKTRIVR</sequence>